<feature type="transmembrane region" description="Helical" evidence="1">
    <location>
        <begin position="300"/>
        <end position="322"/>
    </location>
</feature>
<dbReference type="GO" id="GO:0003677">
    <property type="term" value="F:DNA binding"/>
    <property type="evidence" value="ECO:0007669"/>
    <property type="project" value="InterPro"/>
</dbReference>
<dbReference type="InterPro" id="IPR010982">
    <property type="entry name" value="Lambda_DNA-bd_dom_sf"/>
</dbReference>
<proteinExistence type="predicted"/>
<gene>
    <name evidence="3" type="ORF">Q7X28_02235</name>
</gene>
<dbReference type="Proteomes" id="UP001178281">
    <property type="component" value="Unassembled WGS sequence"/>
</dbReference>
<keyword evidence="1" id="KW-0812">Transmembrane</keyword>
<keyword evidence="4" id="KW-1185">Reference proteome</keyword>
<keyword evidence="1" id="KW-1133">Transmembrane helix</keyword>
<sequence length="323" mass="34035">MSKRDRSADEEVFAASLRQLFMAAGSPTVAQVARQVGVSAGTISHWRTGRHFPSEFATIEPLLVQLTDRAHQRIRTGASSAHEAGVLTVRQWQGLFDAAAGEEVKAPALEQIAASGERWAQASDAGAVEAARTVLVGCLETSVDGAVVPRAWAPAHSGTGGVGDVVAELIDLGVLVEPVVRSVEDEARSGHVAVVDSGLIETWPRLSRWVADAYPALIARTGLEHDAQRWSAADRPRAWLYDHTRLELTADALTTLAGADSGDAGFRFGVATGSQIPASAIEFWEASQSAAVSELRVHQIVMAVIVVLSVMVLGLGVALGVVA</sequence>
<accession>A0AA90NE39</accession>
<reference evidence="3" key="1">
    <citation type="submission" date="2023-08" db="EMBL/GenBank/DDBJ databases">
        <title>The draft genome of Tsukamurella strandjordii strain 050030.</title>
        <authorList>
            <person name="Zhao F."/>
            <person name="Feng Y."/>
            <person name="Zong Z."/>
        </authorList>
    </citation>
    <scope>NUCLEOTIDE SEQUENCE</scope>
    <source>
        <strain evidence="3">050030</strain>
    </source>
</reference>
<dbReference type="InterPro" id="IPR049052">
    <property type="entry name" value="nSTAND1"/>
</dbReference>
<evidence type="ECO:0000313" key="3">
    <source>
        <dbReference type="EMBL" id="MDP0396735.1"/>
    </source>
</evidence>
<dbReference type="CDD" id="cd00093">
    <property type="entry name" value="HTH_XRE"/>
    <property type="match status" value="1"/>
</dbReference>
<comment type="caution">
    <text evidence="3">The sequence shown here is derived from an EMBL/GenBank/DDBJ whole genome shotgun (WGS) entry which is preliminary data.</text>
</comment>
<keyword evidence="1" id="KW-0472">Membrane</keyword>
<evidence type="ECO:0000256" key="1">
    <source>
        <dbReference type="SAM" id="Phobius"/>
    </source>
</evidence>
<protein>
    <recommendedName>
        <fullName evidence="2">Novel STAND NTPase 1 domain-containing protein</fullName>
    </recommendedName>
</protein>
<dbReference type="Gene3D" id="1.10.260.40">
    <property type="entry name" value="lambda repressor-like DNA-binding domains"/>
    <property type="match status" value="1"/>
</dbReference>
<name>A0AA90NE39_9ACTN</name>
<organism evidence="3 4">
    <name type="scientific">Tsukamurella strandjordii</name>
    <dbReference type="NCBI Taxonomy" id="147577"/>
    <lineage>
        <taxon>Bacteria</taxon>
        <taxon>Bacillati</taxon>
        <taxon>Actinomycetota</taxon>
        <taxon>Actinomycetes</taxon>
        <taxon>Mycobacteriales</taxon>
        <taxon>Tsukamurellaceae</taxon>
        <taxon>Tsukamurella</taxon>
    </lineage>
</organism>
<dbReference type="EMBL" id="JAUTIX010000001">
    <property type="protein sequence ID" value="MDP0396735.1"/>
    <property type="molecule type" value="Genomic_DNA"/>
</dbReference>
<evidence type="ECO:0000313" key="4">
    <source>
        <dbReference type="Proteomes" id="UP001178281"/>
    </source>
</evidence>
<dbReference type="InterPro" id="IPR001387">
    <property type="entry name" value="Cro/C1-type_HTH"/>
</dbReference>
<evidence type="ECO:0000259" key="2">
    <source>
        <dbReference type="Pfam" id="PF20703"/>
    </source>
</evidence>
<feature type="domain" description="Novel STAND NTPase 1" evidence="2">
    <location>
        <begin position="112"/>
        <end position="236"/>
    </location>
</feature>
<dbReference type="RefSeq" id="WP_305110152.1">
    <property type="nucleotide sequence ID" value="NZ_JAUTIX010000001.1"/>
</dbReference>
<dbReference type="Pfam" id="PF20703">
    <property type="entry name" value="nSTAND1"/>
    <property type="match status" value="1"/>
</dbReference>
<dbReference type="AlphaFoldDB" id="A0AA90NE39"/>